<keyword evidence="3" id="KW-1185">Reference proteome</keyword>
<proteinExistence type="predicted"/>
<evidence type="ECO:0000313" key="2">
    <source>
        <dbReference type="EMBL" id="MED6119847.1"/>
    </source>
</evidence>
<evidence type="ECO:0000313" key="3">
    <source>
        <dbReference type="Proteomes" id="UP001341840"/>
    </source>
</evidence>
<dbReference type="Proteomes" id="UP001341840">
    <property type="component" value="Unassembled WGS sequence"/>
</dbReference>
<protein>
    <submittedName>
        <fullName evidence="2">Uncharacterized protein</fullName>
    </submittedName>
</protein>
<organism evidence="2 3">
    <name type="scientific">Stylosanthes scabra</name>
    <dbReference type="NCBI Taxonomy" id="79078"/>
    <lineage>
        <taxon>Eukaryota</taxon>
        <taxon>Viridiplantae</taxon>
        <taxon>Streptophyta</taxon>
        <taxon>Embryophyta</taxon>
        <taxon>Tracheophyta</taxon>
        <taxon>Spermatophyta</taxon>
        <taxon>Magnoliopsida</taxon>
        <taxon>eudicotyledons</taxon>
        <taxon>Gunneridae</taxon>
        <taxon>Pentapetalae</taxon>
        <taxon>rosids</taxon>
        <taxon>fabids</taxon>
        <taxon>Fabales</taxon>
        <taxon>Fabaceae</taxon>
        <taxon>Papilionoideae</taxon>
        <taxon>50 kb inversion clade</taxon>
        <taxon>dalbergioids sensu lato</taxon>
        <taxon>Dalbergieae</taxon>
        <taxon>Pterocarpus clade</taxon>
        <taxon>Stylosanthes</taxon>
    </lineage>
</organism>
<feature type="region of interest" description="Disordered" evidence="1">
    <location>
        <begin position="1"/>
        <end position="23"/>
    </location>
</feature>
<reference evidence="2 3" key="1">
    <citation type="journal article" date="2023" name="Plants (Basel)">
        <title>Bridging the Gap: Combining Genomics and Transcriptomics Approaches to Understand Stylosanthes scabra, an Orphan Legume from the Brazilian Caatinga.</title>
        <authorList>
            <person name="Ferreira-Neto J.R.C."/>
            <person name="da Silva M.D."/>
            <person name="Binneck E."/>
            <person name="de Melo N.F."/>
            <person name="da Silva R.H."/>
            <person name="de Melo A.L.T.M."/>
            <person name="Pandolfi V."/>
            <person name="Bustamante F.O."/>
            <person name="Brasileiro-Vidal A.C."/>
            <person name="Benko-Iseppon A.M."/>
        </authorList>
    </citation>
    <scope>NUCLEOTIDE SEQUENCE [LARGE SCALE GENOMIC DNA]</scope>
    <source>
        <tissue evidence="2">Leaves</tissue>
    </source>
</reference>
<evidence type="ECO:0000256" key="1">
    <source>
        <dbReference type="SAM" id="MobiDB-lite"/>
    </source>
</evidence>
<accession>A0ABU6R7B2</accession>
<feature type="region of interest" description="Disordered" evidence="1">
    <location>
        <begin position="52"/>
        <end position="82"/>
    </location>
</feature>
<sequence length="245" mass="26872">MSTVHSQELNPEVPNSTENKNSNMEIRSVVLTMDGDVDDRVVVMKKEAETVTNGGGWVPNNAEDGVPAEEMRTPDEDSAEDSAVTVEGRRTYMAFEDGGLREKTGAATMADRGLRAQLLRRFILLTPPLLLAVVLPWNRGGDDEERSRDRWQRRAAASTRGDKRNLDELLSGTVLTGSWCYGAMQTTTGRREGAAVVESGSLFDFENGRHDPRLAGVELATTNGWWKLEEVGGCCDGVPFLGKQN</sequence>
<gene>
    <name evidence="2" type="ORF">PIB30_015591</name>
</gene>
<name>A0ABU6R7B2_9FABA</name>
<dbReference type="EMBL" id="JASCZI010030251">
    <property type="protein sequence ID" value="MED6119847.1"/>
    <property type="molecule type" value="Genomic_DNA"/>
</dbReference>
<comment type="caution">
    <text evidence="2">The sequence shown here is derived from an EMBL/GenBank/DDBJ whole genome shotgun (WGS) entry which is preliminary data.</text>
</comment>